<dbReference type="Proteomes" id="UP000035579">
    <property type="component" value="Chromosome"/>
</dbReference>
<feature type="region of interest" description="Disordered" evidence="1">
    <location>
        <begin position="63"/>
        <end position="93"/>
    </location>
</feature>
<evidence type="ECO:0000313" key="2">
    <source>
        <dbReference type="EMBL" id="AKJ06578.1"/>
    </source>
</evidence>
<sequence length="93" mass="10401">MAIVQIRHPVAVRSIDRQHAQDAEVHAQEDDLDGGHLTWPLPRVKSPRSLPCSAEFERPTLADRRTRSLGAPRHVCARKDKGLSLPGHNERGQ</sequence>
<gene>
    <name evidence="2" type="ORF">AA314_08204</name>
</gene>
<name>A0AAC8QFR3_9BACT</name>
<proteinExistence type="predicted"/>
<dbReference type="KEGG" id="age:AA314_08204"/>
<evidence type="ECO:0000256" key="1">
    <source>
        <dbReference type="SAM" id="MobiDB-lite"/>
    </source>
</evidence>
<organism evidence="2 3">
    <name type="scientific">Archangium gephyra</name>
    <dbReference type="NCBI Taxonomy" id="48"/>
    <lineage>
        <taxon>Bacteria</taxon>
        <taxon>Pseudomonadati</taxon>
        <taxon>Myxococcota</taxon>
        <taxon>Myxococcia</taxon>
        <taxon>Myxococcales</taxon>
        <taxon>Cystobacterineae</taxon>
        <taxon>Archangiaceae</taxon>
        <taxon>Archangium</taxon>
    </lineage>
</organism>
<protein>
    <submittedName>
        <fullName evidence="2">Uncharacterized protein</fullName>
    </submittedName>
</protein>
<feature type="region of interest" description="Disordered" evidence="1">
    <location>
        <begin position="17"/>
        <end position="39"/>
    </location>
</feature>
<reference evidence="2 3" key="1">
    <citation type="submission" date="2015-05" db="EMBL/GenBank/DDBJ databases">
        <title>Genome assembly of Archangium gephyra DSM 2261.</title>
        <authorList>
            <person name="Sharma G."/>
            <person name="Subramanian S."/>
        </authorList>
    </citation>
    <scope>NUCLEOTIDE SEQUENCE [LARGE SCALE GENOMIC DNA]</scope>
    <source>
        <strain evidence="2 3">DSM 2261</strain>
    </source>
</reference>
<feature type="compositionally biased region" description="Basic and acidic residues" evidence="1">
    <location>
        <begin position="77"/>
        <end position="93"/>
    </location>
</feature>
<dbReference type="AlphaFoldDB" id="A0AAC8QFR3"/>
<evidence type="ECO:0000313" key="3">
    <source>
        <dbReference type="Proteomes" id="UP000035579"/>
    </source>
</evidence>
<feature type="compositionally biased region" description="Basic and acidic residues" evidence="1">
    <location>
        <begin position="17"/>
        <end position="29"/>
    </location>
</feature>
<accession>A0AAC8QFR3</accession>
<dbReference type="EMBL" id="CP011509">
    <property type="protein sequence ID" value="AKJ06578.1"/>
    <property type="molecule type" value="Genomic_DNA"/>
</dbReference>